<dbReference type="InterPro" id="IPR022634">
    <property type="entry name" value="DNA_polIII_beta_N"/>
</dbReference>
<keyword evidence="7 10" id="KW-0235">DNA replication</keyword>
<evidence type="ECO:0000256" key="5">
    <source>
        <dbReference type="ARBA" id="ARBA00022679"/>
    </source>
</evidence>
<feature type="domain" description="DNA polymerase III beta sliding clamp central" evidence="12">
    <location>
        <begin position="132"/>
        <end position="248"/>
    </location>
</feature>
<dbReference type="RefSeq" id="WP_230868192.1">
    <property type="nucleotide sequence ID" value="NZ_CP046640.1"/>
</dbReference>
<evidence type="ECO:0000256" key="8">
    <source>
        <dbReference type="ARBA" id="ARBA00022932"/>
    </source>
</evidence>
<dbReference type="KEGG" id="ifn:GM661_00010"/>
<dbReference type="CDD" id="cd00140">
    <property type="entry name" value="beta_clamp"/>
    <property type="match status" value="1"/>
</dbReference>
<gene>
    <name evidence="14" type="primary">dnaN</name>
    <name evidence="14" type="ORF">GM661_00010</name>
</gene>
<dbReference type="Pfam" id="PF02768">
    <property type="entry name" value="DNA_pol3_beta_3"/>
    <property type="match status" value="1"/>
</dbReference>
<evidence type="ECO:0000259" key="11">
    <source>
        <dbReference type="Pfam" id="PF00712"/>
    </source>
</evidence>
<comment type="similarity">
    <text evidence="2 10">Belongs to the beta sliding clamp family.</text>
</comment>
<feature type="domain" description="DNA polymerase III beta sliding clamp N-terminal" evidence="11">
    <location>
        <begin position="1"/>
        <end position="121"/>
    </location>
</feature>
<evidence type="ECO:0000259" key="13">
    <source>
        <dbReference type="Pfam" id="PF02768"/>
    </source>
</evidence>
<dbReference type="Proteomes" id="UP000665020">
    <property type="component" value="Chromosome"/>
</dbReference>
<dbReference type="NCBIfam" id="TIGR00663">
    <property type="entry name" value="dnan"/>
    <property type="match status" value="1"/>
</dbReference>
<dbReference type="EMBL" id="CP046640">
    <property type="protein sequence ID" value="QTL96470.1"/>
    <property type="molecule type" value="Genomic_DNA"/>
</dbReference>
<dbReference type="GO" id="GO:0005737">
    <property type="term" value="C:cytoplasm"/>
    <property type="evidence" value="ECO:0007669"/>
    <property type="project" value="UniProtKB-SubCell"/>
</dbReference>
<feature type="domain" description="DNA polymerase III beta sliding clamp C-terminal" evidence="13">
    <location>
        <begin position="251"/>
        <end position="370"/>
    </location>
</feature>
<keyword evidence="6 10" id="KW-0548">Nucleotidyltransferase</keyword>
<dbReference type="PANTHER" id="PTHR30478">
    <property type="entry name" value="DNA POLYMERASE III SUBUNIT BETA"/>
    <property type="match status" value="1"/>
</dbReference>
<protein>
    <recommendedName>
        <fullName evidence="3 10">Beta sliding clamp</fullName>
    </recommendedName>
</protein>
<dbReference type="Gene3D" id="3.70.10.10">
    <property type="match status" value="1"/>
</dbReference>
<dbReference type="Gene3D" id="3.10.150.10">
    <property type="entry name" value="DNA Polymerase III, subunit A, domain 2"/>
    <property type="match status" value="1"/>
</dbReference>
<evidence type="ECO:0000256" key="1">
    <source>
        <dbReference type="ARBA" id="ARBA00004496"/>
    </source>
</evidence>
<dbReference type="Pfam" id="PF02767">
    <property type="entry name" value="DNA_pol3_beta_2"/>
    <property type="match status" value="1"/>
</dbReference>
<dbReference type="PIRSF" id="PIRSF000804">
    <property type="entry name" value="DNA_pol_III_b"/>
    <property type="match status" value="1"/>
</dbReference>
<keyword evidence="5 10" id="KW-0808">Transferase</keyword>
<keyword evidence="4 10" id="KW-0963">Cytoplasm</keyword>
<dbReference type="InterPro" id="IPR046938">
    <property type="entry name" value="DNA_clamp_sf"/>
</dbReference>
<evidence type="ECO:0000256" key="7">
    <source>
        <dbReference type="ARBA" id="ARBA00022705"/>
    </source>
</evidence>
<dbReference type="SMART" id="SM00480">
    <property type="entry name" value="POL3Bc"/>
    <property type="match status" value="1"/>
</dbReference>
<dbReference type="GO" id="GO:0006271">
    <property type="term" value="P:DNA strand elongation involved in DNA replication"/>
    <property type="evidence" value="ECO:0007669"/>
    <property type="project" value="TreeGrafter"/>
</dbReference>
<comment type="subunit">
    <text evidence="10">Forms a ring-shaped head-to-tail homodimer around DNA.</text>
</comment>
<dbReference type="InterPro" id="IPR022635">
    <property type="entry name" value="DNA_polIII_beta_C"/>
</dbReference>
<dbReference type="AlphaFoldDB" id="A0A8A7K5M7"/>
<organism evidence="14 15">
    <name type="scientific">Iocasia fonsfrigidae</name>
    <dbReference type="NCBI Taxonomy" id="2682810"/>
    <lineage>
        <taxon>Bacteria</taxon>
        <taxon>Bacillati</taxon>
        <taxon>Bacillota</taxon>
        <taxon>Clostridia</taxon>
        <taxon>Halanaerobiales</taxon>
        <taxon>Halanaerobiaceae</taxon>
        <taxon>Iocasia</taxon>
    </lineage>
</organism>
<evidence type="ECO:0000256" key="2">
    <source>
        <dbReference type="ARBA" id="ARBA00010752"/>
    </source>
</evidence>
<keyword evidence="8 10" id="KW-0239">DNA-directed DNA polymerase</keyword>
<dbReference type="GO" id="GO:0009360">
    <property type="term" value="C:DNA polymerase III complex"/>
    <property type="evidence" value="ECO:0007669"/>
    <property type="project" value="InterPro"/>
</dbReference>
<reference evidence="14" key="1">
    <citation type="submission" date="2019-12" db="EMBL/GenBank/DDBJ databases">
        <authorList>
            <person name="zhang j."/>
            <person name="sun C.M."/>
        </authorList>
    </citation>
    <scope>NUCLEOTIDE SEQUENCE</scope>
    <source>
        <strain evidence="14">NS-1</strain>
    </source>
</reference>
<proteinExistence type="inferred from homology"/>
<evidence type="ECO:0000256" key="10">
    <source>
        <dbReference type="PIRNR" id="PIRNR000804"/>
    </source>
</evidence>
<comment type="function">
    <text evidence="10">Confers DNA tethering and processivity to DNA polymerases and other proteins. Acts as a clamp, forming a ring around DNA (a reaction catalyzed by the clamp-loading complex) which diffuses in an ATP-independent manner freely and bidirectionally along dsDNA. Initially characterized for its ability to contact the catalytic subunit of DNA polymerase III (Pol III), a complex, multichain enzyme responsible for most of the replicative synthesis in bacteria; Pol III exhibits 3'-5' exonuclease proofreading activity. The beta chain is required for initiation of replication as well as for processivity of DNA replication.</text>
</comment>
<evidence type="ECO:0000259" key="12">
    <source>
        <dbReference type="Pfam" id="PF02767"/>
    </source>
</evidence>
<accession>A0A8A7K5M7</accession>
<dbReference type="InterPro" id="IPR001001">
    <property type="entry name" value="DNA_polIII_beta"/>
</dbReference>
<keyword evidence="9" id="KW-0238">DNA-binding</keyword>
<evidence type="ECO:0000256" key="4">
    <source>
        <dbReference type="ARBA" id="ARBA00022490"/>
    </source>
</evidence>
<dbReference type="Pfam" id="PF00712">
    <property type="entry name" value="DNA_pol3_beta"/>
    <property type="match status" value="1"/>
</dbReference>
<sequence>MLFNIFQKDFYNGIQIVEKAVSSKSTMTILTGIYIEAILDKGIHLIANNLEIGIEYWLDAEIKEEGAIVLPAVQLTNIIRELPAADVLFKADMEHFNVNINCLNSEFNIKGFEADEFPQLPEIKGSYSLKVPSLNYKEMIDEVKFATSNDQTQPALTGGLMSINDNSINLVTTNTYRLAFSKINNTSSIDQNINVILPGNTLNELSHLIDNDNNNSEDLTMLISENYIRFNFNDIVFISRLIEGKFPNYQQVLPDSSNTKVKIDRTEFSKAVKRVSLIARHDTNVVTLIINQNWMDIKSNKSDIGNAHETIEIELEGDTQKIDVDANYLMDVLKVLKEDTIVIELIGSLNPLTIKKQINGDYIYLIMPVRPGA</sequence>
<dbReference type="SUPFAM" id="SSF55979">
    <property type="entry name" value="DNA clamp"/>
    <property type="match status" value="3"/>
</dbReference>
<dbReference type="GO" id="GO:0008408">
    <property type="term" value="F:3'-5' exonuclease activity"/>
    <property type="evidence" value="ECO:0007669"/>
    <property type="project" value="InterPro"/>
</dbReference>
<evidence type="ECO:0000256" key="6">
    <source>
        <dbReference type="ARBA" id="ARBA00022695"/>
    </source>
</evidence>
<keyword evidence="15" id="KW-1185">Reference proteome</keyword>
<dbReference type="InterPro" id="IPR022637">
    <property type="entry name" value="DNA_polIII_beta_cen"/>
</dbReference>
<evidence type="ECO:0000313" key="14">
    <source>
        <dbReference type="EMBL" id="QTL96470.1"/>
    </source>
</evidence>
<name>A0A8A7K5M7_9FIRM</name>
<evidence type="ECO:0000256" key="3">
    <source>
        <dbReference type="ARBA" id="ARBA00021035"/>
    </source>
</evidence>
<comment type="subcellular location">
    <subcellularLocation>
        <location evidence="1 10">Cytoplasm</location>
    </subcellularLocation>
</comment>
<evidence type="ECO:0000256" key="9">
    <source>
        <dbReference type="ARBA" id="ARBA00023125"/>
    </source>
</evidence>
<evidence type="ECO:0000313" key="15">
    <source>
        <dbReference type="Proteomes" id="UP000665020"/>
    </source>
</evidence>
<dbReference type="PANTHER" id="PTHR30478:SF0">
    <property type="entry name" value="BETA SLIDING CLAMP"/>
    <property type="match status" value="1"/>
</dbReference>
<dbReference type="GO" id="GO:0003887">
    <property type="term" value="F:DNA-directed DNA polymerase activity"/>
    <property type="evidence" value="ECO:0007669"/>
    <property type="project" value="UniProtKB-UniRule"/>
</dbReference>
<dbReference type="GO" id="GO:0003677">
    <property type="term" value="F:DNA binding"/>
    <property type="evidence" value="ECO:0007669"/>
    <property type="project" value="UniProtKB-UniRule"/>
</dbReference>